<dbReference type="EMBL" id="CP053015">
    <property type="protein sequence ID" value="QJQ31305.1"/>
    <property type="molecule type" value="Genomic_DNA"/>
</dbReference>
<evidence type="ECO:0000313" key="2">
    <source>
        <dbReference type="EMBL" id="QJQ31305.1"/>
    </source>
</evidence>
<name>A0A6M4AQK1_9SPHN</name>
<proteinExistence type="predicted"/>
<feature type="transmembrane region" description="Helical" evidence="1">
    <location>
        <begin position="71"/>
        <end position="89"/>
    </location>
</feature>
<keyword evidence="1" id="KW-1133">Transmembrane helix</keyword>
<evidence type="ECO:0000313" key="3">
    <source>
        <dbReference type="Proteomes" id="UP000503018"/>
    </source>
</evidence>
<accession>A0A6M4AQK1</accession>
<keyword evidence="3" id="KW-1185">Reference proteome</keyword>
<evidence type="ECO:0008006" key="4">
    <source>
        <dbReference type="Google" id="ProtNLM"/>
    </source>
</evidence>
<gene>
    <name evidence="2" type="ORF">GV829_01655</name>
</gene>
<feature type="transmembrane region" description="Helical" evidence="1">
    <location>
        <begin position="145"/>
        <end position="166"/>
    </location>
</feature>
<feature type="transmembrane region" description="Helical" evidence="1">
    <location>
        <begin position="95"/>
        <end position="113"/>
    </location>
</feature>
<feature type="transmembrane region" description="Helical" evidence="1">
    <location>
        <begin position="20"/>
        <end position="38"/>
    </location>
</feature>
<keyword evidence="1" id="KW-0812">Transmembrane</keyword>
<protein>
    <recommendedName>
        <fullName evidence="4">DUF1097 domain-containing protein</fullName>
    </recommendedName>
</protein>
<keyword evidence="1" id="KW-0472">Membrane</keyword>
<dbReference type="Proteomes" id="UP000503018">
    <property type="component" value="Chromosome"/>
</dbReference>
<organism evidence="2 3">
    <name type="scientific">Sphingomonas lacunae</name>
    <dbReference type="NCBI Taxonomy" id="2698828"/>
    <lineage>
        <taxon>Bacteria</taxon>
        <taxon>Pseudomonadati</taxon>
        <taxon>Pseudomonadota</taxon>
        <taxon>Alphaproteobacteria</taxon>
        <taxon>Sphingomonadales</taxon>
        <taxon>Sphingomonadaceae</taxon>
        <taxon>Sphingomonas</taxon>
    </lineage>
</organism>
<feature type="transmembrane region" description="Helical" evidence="1">
    <location>
        <begin position="118"/>
        <end position="139"/>
    </location>
</feature>
<dbReference type="RefSeq" id="WP_169943522.1">
    <property type="nucleotide sequence ID" value="NZ_CP053015.1"/>
</dbReference>
<sequence>MSEQKTEPQAAAEAPPGPVAGIVVTLIVVGLIVGWIIIGNMSFDPKGEAVFAGFLLLWFWANNEKLDVKRLPSATLGALYGIGLAWLLYALPTNYGSAGLVVALLAVIVSLYVQTCNFVPLVINASAMLFLTVAAAPLILTRVDWINMIIATLLGAVYFASVAEGVKWLAAKIGPKPPA</sequence>
<reference evidence="2 3" key="1">
    <citation type="submission" date="2020-01" db="EMBL/GenBank/DDBJ databases">
        <title>Sphingomonas sp. strain CSW-10.</title>
        <authorList>
            <person name="Chen W.-M."/>
        </authorList>
    </citation>
    <scope>NUCLEOTIDE SEQUENCE [LARGE SCALE GENOMIC DNA]</scope>
    <source>
        <strain evidence="2 3">CSW-10</strain>
    </source>
</reference>
<dbReference type="AlphaFoldDB" id="A0A6M4AQK1"/>
<dbReference type="KEGG" id="slan:GV829_01655"/>
<evidence type="ECO:0000256" key="1">
    <source>
        <dbReference type="SAM" id="Phobius"/>
    </source>
</evidence>